<evidence type="ECO:0000256" key="1">
    <source>
        <dbReference type="SAM" id="Phobius"/>
    </source>
</evidence>
<organism evidence="2 3">
    <name type="scientific">Plutella xylostella</name>
    <name type="common">Diamondback moth</name>
    <name type="synonym">Plutella maculipennis</name>
    <dbReference type="NCBI Taxonomy" id="51655"/>
    <lineage>
        <taxon>Eukaryota</taxon>
        <taxon>Metazoa</taxon>
        <taxon>Ecdysozoa</taxon>
        <taxon>Arthropoda</taxon>
        <taxon>Hexapoda</taxon>
        <taxon>Insecta</taxon>
        <taxon>Pterygota</taxon>
        <taxon>Neoptera</taxon>
        <taxon>Endopterygota</taxon>
        <taxon>Lepidoptera</taxon>
        <taxon>Glossata</taxon>
        <taxon>Ditrysia</taxon>
        <taxon>Yponomeutoidea</taxon>
        <taxon>Plutellidae</taxon>
        <taxon>Plutella</taxon>
    </lineage>
</organism>
<feature type="transmembrane region" description="Helical" evidence="1">
    <location>
        <begin position="136"/>
        <end position="155"/>
    </location>
</feature>
<name>A0A8S4G8L1_PLUXY</name>
<comment type="caution">
    <text evidence="2">The sequence shown here is derived from an EMBL/GenBank/DDBJ whole genome shotgun (WGS) entry which is preliminary data.</text>
</comment>
<keyword evidence="3" id="KW-1185">Reference proteome</keyword>
<keyword evidence="1" id="KW-1133">Transmembrane helix</keyword>
<protein>
    <submittedName>
        <fullName evidence="2">(diamondback moth) hypothetical protein</fullName>
    </submittedName>
</protein>
<accession>A0A8S4G8L1</accession>
<gene>
    <name evidence="2" type="ORF">PLXY2_LOCUS15280</name>
</gene>
<sequence length="185" mass="20766">MKTLNECIIKTGGVNKAIKKLEINKKKHFSNRKKINDMATNFYRKLYSSNLKDQTNPGKIREDEAVPEILISEVIAAIKSQKMEKAPGLDPITYELLKGTLDEIAPALTIIFNAVMDSEEIPDQWTKSLFSQLKDINMKLFVFVLSVFTVLAVVLGQDLTTVGTKQDLTTVQGTKQVWTTQGFRG</sequence>
<dbReference type="AlphaFoldDB" id="A0A8S4G8L1"/>
<reference evidence="2" key="1">
    <citation type="submission" date="2020-11" db="EMBL/GenBank/DDBJ databases">
        <authorList>
            <person name="Whiteford S."/>
        </authorList>
    </citation>
    <scope>NUCLEOTIDE SEQUENCE</scope>
</reference>
<keyword evidence="1" id="KW-0472">Membrane</keyword>
<proteinExistence type="predicted"/>
<evidence type="ECO:0000313" key="3">
    <source>
        <dbReference type="Proteomes" id="UP000653454"/>
    </source>
</evidence>
<dbReference type="Proteomes" id="UP000653454">
    <property type="component" value="Unassembled WGS sequence"/>
</dbReference>
<keyword evidence="1" id="KW-0812">Transmembrane</keyword>
<evidence type="ECO:0000313" key="2">
    <source>
        <dbReference type="EMBL" id="CAG9137016.1"/>
    </source>
</evidence>
<dbReference type="EMBL" id="CAJHNJ030000176">
    <property type="protein sequence ID" value="CAG9137016.1"/>
    <property type="molecule type" value="Genomic_DNA"/>
</dbReference>